<protein>
    <recommendedName>
        <fullName evidence="3">Carboxypeptidase regulatory-like domain-containing protein</fullName>
    </recommendedName>
</protein>
<evidence type="ECO:0008006" key="3">
    <source>
        <dbReference type="Google" id="ProtNLM"/>
    </source>
</evidence>
<dbReference type="OrthoDB" id="4845881at2"/>
<reference evidence="1 2" key="1">
    <citation type="submission" date="2019-12" db="EMBL/GenBank/DDBJ databases">
        <title>The draft genomic sequence of strain Chitinophaga oryziterrae JCM 16595.</title>
        <authorList>
            <person name="Zhang X."/>
        </authorList>
    </citation>
    <scope>NUCLEOTIDE SEQUENCE [LARGE SCALE GENOMIC DNA]</scope>
    <source>
        <strain evidence="1 2">JCM 16595</strain>
    </source>
</reference>
<dbReference type="RefSeq" id="WP_157302708.1">
    <property type="nucleotide sequence ID" value="NZ_BAAAZB010000001.1"/>
</dbReference>
<keyword evidence="2" id="KW-1185">Reference proteome</keyword>
<organism evidence="1 2">
    <name type="scientific">Chitinophaga oryziterrae</name>
    <dbReference type="NCBI Taxonomy" id="1031224"/>
    <lineage>
        <taxon>Bacteria</taxon>
        <taxon>Pseudomonadati</taxon>
        <taxon>Bacteroidota</taxon>
        <taxon>Chitinophagia</taxon>
        <taxon>Chitinophagales</taxon>
        <taxon>Chitinophagaceae</taxon>
        <taxon>Chitinophaga</taxon>
    </lineage>
</organism>
<proteinExistence type="predicted"/>
<dbReference type="Proteomes" id="UP000468388">
    <property type="component" value="Unassembled WGS sequence"/>
</dbReference>
<dbReference type="AlphaFoldDB" id="A0A6N8JI01"/>
<evidence type="ECO:0000313" key="2">
    <source>
        <dbReference type="Proteomes" id="UP000468388"/>
    </source>
</evidence>
<sequence>MCYLLIGNISALISDDCIEPLVNARLRVYLPNGSYPTGYPKRNIFNGPGQLSSADVAAKSDRLLAEATLDERGNFTLSWEQLHLFTEPLELDLCFDRMPEQQVSGKGTERYYHLSTLVPHWKRSLQRYVAAFAYVIPAENWSQIRASYGTWVIAGAVRRISPREGQSQLRVEVYNAIGHRLLASTSTDEKGRYQLRFGRRELTSGRLMLIRDYRQSTAPDVYFKVYRNNRLLWEEGAELAAMPGRKAIAPCSVININMQQRPVEKKSAGYVSGLLSSWAVVGRKSSLVSY</sequence>
<dbReference type="EMBL" id="WRXO01000009">
    <property type="protein sequence ID" value="MVT43898.1"/>
    <property type="molecule type" value="Genomic_DNA"/>
</dbReference>
<comment type="caution">
    <text evidence="1">The sequence shown here is derived from an EMBL/GenBank/DDBJ whole genome shotgun (WGS) entry which is preliminary data.</text>
</comment>
<gene>
    <name evidence="1" type="ORF">GO495_25105</name>
</gene>
<name>A0A6N8JI01_9BACT</name>
<accession>A0A6N8JI01</accession>
<evidence type="ECO:0000313" key="1">
    <source>
        <dbReference type="EMBL" id="MVT43898.1"/>
    </source>
</evidence>